<evidence type="ECO:0000256" key="7">
    <source>
        <dbReference type="SAM" id="MobiDB-lite"/>
    </source>
</evidence>
<keyword evidence="13" id="KW-1185">Reference proteome</keyword>
<comment type="similarity">
    <text evidence="6">Belongs to the DOP1 family.</text>
</comment>
<comment type="subcellular location">
    <subcellularLocation>
        <location evidence="1">Golgi apparatus membrane</location>
        <topology evidence="1">Peripheral membrane protein</topology>
    </subcellularLocation>
</comment>
<evidence type="ECO:0000313" key="13">
    <source>
        <dbReference type="Proteomes" id="UP000789390"/>
    </source>
</evidence>
<reference evidence="12" key="1">
    <citation type="submission" date="2021-11" db="EMBL/GenBank/DDBJ databases">
        <authorList>
            <person name="Schell T."/>
        </authorList>
    </citation>
    <scope>NUCLEOTIDE SEQUENCE</scope>
    <source>
        <strain evidence="12">M5</strain>
    </source>
</reference>
<evidence type="ECO:0000259" key="9">
    <source>
        <dbReference type="Pfam" id="PF24597"/>
    </source>
</evidence>
<dbReference type="OrthoDB" id="297643at2759"/>
<dbReference type="GO" id="GO:0005802">
    <property type="term" value="C:trans-Golgi network"/>
    <property type="evidence" value="ECO:0007669"/>
    <property type="project" value="TreeGrafter"/>
</dbReference>
<proteinExistence type="inferred from homology"/>
<dbReference type="GO" id="GO:0000139">
    <property type="term" value="C:Golgi membrane"/>
    <property type="evidence" value="ECO:0007669"/>
    <property type="project" value="UniProtKB-SubCell"/>
</dbReference>
<dbReference type="GO" id="GO:0005768">
    <property type="term" value="C:endosome"/>
    <property type="evidence" value="ECO:0007669"/>
    <property type="project" value="TreeGrafter"/>
</dbReference>
<comment type="caution">
    <text evidence="12">The sequence shown here is derived from an EMBL/GenBank/DDBJ whole genome shotgun (WGS) entry which is preliminary data.</text>
</comment>
<keyword evidence="3" id="KW-0653">Protein transport</keyword>
<feature type="compositionally biased region" description="Low complexity" evidence="7">
    <location>
        <begin position="542"/>
        <end position="560"/>
    </location>
</feature>
<feature type="domain" description="DOP1-like C-terminal" evidence="10">
    <location>
        <begin position="1811"/>
        <end position="2139"/>
    </location>
</feature>
<feature type="region of interest" description="Disordered" evidence="7">
    <location>
        <begin position="527"/>
        <end position="560"/>
    </location>
</feature>
<evidence type="ECO:0008006" key="14">
    <source>
        <dbReference type="Google" id="ProtNLM"/>
    </source>
</evidence>
<dbReference type="EMBL" id="CAKKLH010000281">
    <property type="protein sequence ID" value="CAH0107981.1"/>
    <property type="molecule type" value="Genomic_DNA"/>
</dbReference>
<dbReference type="Pfam" id="PF04118">
    <property type="entry name" value="Dopey_N"/>
    <property type="match status" value="1"/>
</dbReference>
<evidence type="ECO:0000256" key="4">
    <source>
        <dbReference type="ARBA" id="ARBA00023034"/>
    </source>
</evidence>
<dbReference type="InterPro" id="IPR056459">
    <property type="entry name" value="TPR_DOP1"/>
</dbReference>
<dbReference type="InterPro" id="IPR007249">
    <property type="entry name" value="DOP1_N"/>
</dbReference>
<evidence type="ECO:0000256" key="6">
    <source>
        <dbReference type="ARBA" id="ARBA00046326"/>
    </source>
</evidence>
<dbReference type="Pfam" id="PF24598">
    <property type="entry name" value="DOP1_C"/>
    <property type="match status" value="1"/>
</dbReference>
<feature type="domain" description="DOP1-like TPR" evidence="11">
    <location>
        <begin position="1108"/>
        <end position="1470"/>
    </location>
</feature>
<organism evidence="12 13">
    <name type="scientific">Daphnia galeata</name>
    <dbReference type="NCBI Taxonomy" id="27404"/>
    <lineage>
        <taxon>Eukaryota</taxon>
        <taxon>Metazoa</taxon>
        <taxon>Ecdysozoa</taxon>
        <taxon>Arthropoda</taxon>
        <taxon>Crustacea</taxon>
        <taxon>Branchiopoda</taxon>
        <taxon>Diplostraca</taxon>
        <taxon>Cladocera</taxon>
        <taxon>Anomopoda</taxon>
        <taxon>Daphniidae</taxon>
        <taxon>Daphnia</taxon>
    </lineage>
</organism>
<evidence type="ECO:0000256" key="3">
    <source>
        <dbReference type="ARBA" id="ARBA00022927"/>
    </source>
</evidence>
<sequence>MSHLSLEELELIDEPKYRNYINSVDKALKNFEYTSEWADLIAALGKLNKVLQSHSKFNIIPRRVIIAKRLAQCLHPALPSGVHLKALETYDLIFKLVGAARLSNELFIYSAGLYPLLANAAINVRPVLLSLYEIHLVPIAEYLKPGLSGFLNGVLPGLEEGADHYDRTSTLFDKICNGVSANFFYGCLWKCVAENPQIRLPAYTFILSHFDRKLSIEDQLEILGPNVDLMIHSMCASLEDSSVLVQRCALEFLLAAFPLHGSHLLKPDVVHLLAAAIITLLRRDMSLNRRLFSWLLGSEPQLLSADDSLVKTASDDTLSESNLNSYFQRHSKDLLVEALQWILKNSVIAKPPDMRPYRILISLLDKPEIGPTILDDILIDVFRSLFFSSSDQNKTKLKKAAQHDELVKTANLLFGTLEESYIWSYTGRLLQKSSCIETTSKEVQQVGQGTPHFLEMCELSAFLLELLSVETSSDTQVEHLPSLLVQTADLLHASFGAMGAVSVLAGIKLCLTLLKKILPAHEGAEEFAGSWSSPSEGEEAIESSSGEFHSPPSSPALISSSQHQKQLLEHAVVAIQQLLAKLINPGIFISDRAMLLEQAIKLLSVKTTNRTPSLEEMLEECVNPSSGDCATEEKSLGFVQEVYESVLPEELKLADTEQLNQLLPVFKQCLKLLKELSAFPTYCAAAMASHQVISSNQEWNTLPDWLQLLCLTSCCLTNSSSWSNQIYLTSATTLLDLTALTSSIIPGAYWKPEQTTNFQNGDPPSDMFTVVLLPVITPTQLLTLLNKSCVFQRMARGLWEGIGPTFEFQQCAELIHQLHTLAPPILSHVAEDVILSSLSQQMQRNESCSPAVEKFTILWHLGRDLEPSKWGSRRLKTFDRCLQLLLDWLSLDPPSPQRTAAEGWFIQALLRNDLSRILDPLLLKLLKPHSARVSIRHVTFQPTNQENEKQQADREDNIYAISSVNGHVIYHVTPSKTKSRPFNPSRSVLTLGLGADGRAPESFVDRQVVFPWQLPQHQIMEQTVGLFVNPFSEDLFQIPGTLNTAATAPATSPGRETPKEPESVTVTKSLLDELIETVVNKAVAAAAAVRFKRKETTTITADKLTDIHPLHNHILLYCQVSDAQQTLHVLRTLRSQLQLQPRLLLMSLSSSGIASSRSPHSAVLQELLARHRKCLFGNGFQGEVSGDWMAPHRSSMYLEILLQLLLYHLRTYYSSLGMSSLTRQEIISNRQVQLACVQLLTMFLNELLPLVRDLGKGFSSFISDVLTRCRVQKVALHSVLAMLHVVTLDHSKPIKKRNGNQNFLPTLTEEIVFFNEEDEKSGCSYSEATLISLVKLLLSIMAIEDQLFKQNGLNDLPNGNSVISTPAAVPGVYQRGVPVHSQPLFTTAILTALKQKSSRWLHTEFTRLLVSSLPLMGRSLPTLLNAVVPQVCLNLESLASSTLQQPNCPPDYLITELEALTALCHFALVDSPHSAGAPTLAGSAGMLGGMSWGVSSTYATGTLPNPNGQILHNLMHAFTPNGVSAIFNNENVSTIGDPYTVARRQMLSNLPRILVCIGYLWQESSAGKSTGKVQRQKLLEFVSPIGHHHGVSLLAAVSVAWVEKRKDFTPGNGKVRKIIPECGVEQLALVDLISSVRVLPPDTLVQLLRQVLKQPLQMQLQNRSSRLEVGLLHFFHAYLQKINRIQLGECWNSLLQLLREITTMAPPILFAGLVVFGEAVQRYQTPGEKRDQRDLQEVAGKLLEACGAVAAACLEQTTWLRIGTRNLSVRRDTLSVAPVSECDEVAILDEISSSSSDTSSVHASATEDAAMVVNPSSNNKTSRYSIQALAVLAELLAPLQDLIFPSQDKERVIPLLTSLLANVVPYLRHHSQSNILSMRAASLLLSSLSDYPATRRAWRKDAFDLLLDPTFFMMDIETLRHWKNIIDNLMCHDKDAFREFLNRVSVSPSGIFSSRELEMEMRALLLKRLAFTLFCTDRDQYQRFLPDIQEKLSESLRLAQSWPSVQSQVFLCFRVLLLRTSHQHVTSLWPSVVAETVQVLSQLEHELRRDTEEFSSQIRRLSALDSAWVTSTTNGLQGHAHPAWLHLYLATCKLLHLALILPATRLPQFQMYRWAFVGDDNTCDGDISSSSRSIQQQVTPNFVPYLTRIYRLLRNKVEISKTSLPANISLDDMAMPSACAIKSLMDLLPFFHAIEQRCPRARPNEDHIVSSMETMLERDFLEPIPL</sequence>
<evidence type="ECO:0000256" key="1">
    <source>
        <dbReference type="ARBA" id="ARBA00004395"/>
    </source>
</evidence>
<dbReference type="GO" id="GO:0006895">
    <property type="term" value="P:Golgi to endosome transport"/>
    <property type="evidence" value="ECO:0007669"/>
    <property type="project" value="InterPro"/>
</dbReference>
<dbReference type="GO" id="GO:0005829">
    <property type="term" value="C:cytosol"/>
    <property type="evidence" value="ECO:0007669"/>
    <property type="project" value="GOC"/>
</dbReference>
<dbReference type="GO" id="GO:0015031">
    <property type="term" value="P:protein transport"/>
    <property type="evidence" value="ECO:0007669"/>
    <property type="project" value="UniProtKB-KW"/>
</dbReference>
<feature type="domain" description="DOP1 N-terminal" evidence="8">
    <location>
        <begin position="15"/>
        <end position="299"/>
    </location>
</feature>
<keyword evidence="4" id="KW-0333">Golgi apparatus</keyword>
<accession>A0A8J2WI21</accession>
<evidence type="ECO:0000256" key="2">
    <source>
        <dbReference type="ARBA" id="ARBA00022448"/>
    </source>
</evidence>
<evidence type="ECO:0000256" key="5">
    <source>
        <dbReference type="ARBA" id="ARBA00023136"/>
    </source>
</evidence>
<dbReference type="PANTHER" id="PTHR14042:SF24">
    <property type="entry name" value="PROTEIN DOPEY-1 HOMOLOG"/>
    <property type="match status" value="1"/>
</dbReference>
<dbReference type="Proteomes" id="UP000789390">
    <property type="component" value="Unassembled WGS sequence"/>
</dbReference>
<dbReference type="Pfam" id="PF24597">
    <property type="entry name" value="TPR_DOP1_M"/>
    <property type="match status" value="1"/>
</dbReference>
<name>A0A8J2WI21_9CRUS</name>
<feature type="domain" description="DOP1-like middle TPR" evidence="9">
    <location>
        <begin position="326"/>
        <end position="515"/>
    </location>
</feature>
<evidence type="ECO:0000259" key="11">
    <source>
        <dbReference type="Pfam" id="PF24601"/>
    </source>
</evidence>
<keyword evidence="5" id="KW-0472">Membrane</keyword>
<gene>
    <name evidence="12" type="ORF">DGAL_LOCUS11327</name>
</gene>
<evidence type="ECO:0000259" key="10">
    <source>
        <dbReference type="Pfam" id="PF24598"/>
    </source>
</evidence>
<evidence type="ECO:0000259" key="8">
    <source>
        <dbReference type="Pfam" id="PF04118"/>
    </source>
</evidence>
<dbReference type="InterPro" id="IPR056458">
    <property type="entry name" value="TPR_DOP1_M"/>
</dbReference>
<dbReference type="Pfam" id="PF24601">
    <property type="entry name" value="TPR_DOP1"/>
    <property type="match status" value="1"/>
</dbReference>
<dbReference type="PANTHER" id="PTHR14042">
    <property type="entry name" value="DOPEY-RELATED"/>
    <property type="match status" value="1"/>
</dbReference>
<dbReference type="InterPro" id="IPR040314">
    <property type="entry name" value="DOP1"/>
</dbReference>
<keyword evidence="2" id="KW-0813">Transport</keyword>
<dbReference type="InterPro" id="IPR056457">
    <property type="entry name" value="DOP1_C"/>
</dbReference>
<protein>
    <recommendedName>
        <fullName evidence="14">Dopey-1</fullName>
    </recommendedName>
</protein>
<evidence type="ECO:0000313" key="12">
    <source>
        <dbReference type="EMBL" id="CAH0107981.1"/>
    </source>
</evidence>